<gene>
    <name evidence="1" type="ORF">GGR00_001534</name>
</gene>
<sequence length="102" mass="11075">MSRRPRRNHSPAFKAKVALAAIKGEKTLAELAEQFDVHANQITSWRTQLLEGAAEVFGGDSRTEAPPPIDVKELHAKIGELTLTNDFLAGALTKAGLLSARR</sequence>
<dbReference type="GO" id="GO:0043565">
    <property type="term" value="F:sequence-specific DNA binding"/>
    <property type="evidence" value="ECO:0007669"/>
    <property type="project" value="InterPro"/>
</dbReference>
<dbReference type="EMBL" id="JACHOU010000002">
    <property type="protein sequence ID" value="MBB6353766.1"/>
    <property type="molecule type" value="Genomic_DNA"/>
</dbReference>
<dbReference type="AlphaFoldDB" id="A0A7X0F601"/>
<dbReference type="GO" id="GO:0004803">
    <property type="term" value="F:transposase activity"/>
    <property type="evidence" value="ECO:0007669"/>
    <property type="project" value="InterPro"/>
</dbReference>
<dbReference type="Pfam" id="PF01527">
    <property type="entry name" value="HTH_Tnp_1"/>
    <property type="match status" value="1"/>
</dbReference>
<dbReference type="SUPFAM" id="SSF48295">
    <property type="entry name" value="TrpR-like"/>
    <property type="match status" value="1"/>
</dbReference>
<dbReference type="InterPro" id="IPR002514">
    <property type="entry name" value="Transposase_8"/>
</dbReference>
<accession>A0A7X0F601</accession>
<organism evidence="1 2">
    <name type="scientific">Aminobacter aganoensis</name>
    <dbReference type="NCBI Taxonomy" id="83264"/>
    <lineage>
        <taxon>Bacteria</taxon>
        <taxon>Pseudomonadati</taxon>
        <taxon>Pseudomonadota</taxon>
        <taxon>Alphaproteobacteria</taxon>
        <taxon>Hyphomicrobiales</taxon>
        <taxon>Phyllobacteriaceae</taxon>
        <taxon>Aminobacter</taxon>
    </lineage>
</organism>
<evidence type="ECO:0000313" key="1">
    <source>
        <dbReference type="EMBL" id="MBB6353766.1"/>
    </source>
</evidence>
<evidence type="ECO:0000313" key="2">
    <source>
        <dbReference type="Proteomes" id="UP000536262"/>
    </source>
</evidence>
<protein>
    <submittedName>
        <fullName evidence="1">Transposase-like protein</fullName>
    </submittedName>
</protein>
<dbReference type="Proteomes" id="UP000536262">
    <property type="component" value="Unassembled WGS sequence"/>
</dbReference>
<proteinExistence type="predicted"/>
<comment type="caution">
    <text evidence="1">The sequence shown here is derived from an EMBL/GenBank/DDBJ whole genome shotgun (WGS) entry which is preliminary data.</text>
</comment>
<dbReference type="InterPro" id="IPR010921">
    <property type="entry name" value="Trp_repressor/repl_initiator"/>
</dbReference>
<name>A0A7X0F601_9HYPH</name>
<dbReference type="GO" id="GO:0006313">
    <property type="term" value="P:DNA transposition"/>
    <property type="evidence" value="ECO:0007669"/>
    <property type="project" value="InterPro"/>
</dbReference>
<keyword evidence="2" id="KW-1185">Reference proteome</keyword>
<reference evidence="1 2" key="1">
    <citation type="submission" date="2020-08" db="EMBL/GenBank/DDBJ databases">
        <title>Genomic Encyclopedia of Type Strains, Phase IV (KMG-IV): sequencing the most valuable type-strain genomes for metagenomic binning, comparative biology and taxonomic classification.</title>
        <authorList>
            <person name="Goeker M."/>
        </authorList>
    </citation>
    <scope>NUCLEOTIDE SEQUENCE [LARGE SCALE GENOMIC DNA]</scope>
    <source>
        <strain evidence="1 2">DSM 7051</strain>
    </source>
</reference>
<dbReference type="InterPro" id="IPR036388">
    <property type="entry name" value="WH-like_DNA-bd_sf"/>
</dbReference>
<dbReference type="Gene3D" id="1.10.10.10">
    <property type="entry name" value="Winged helix-like DNA-binding domain superfamily/Winged helix DNA-binding domain"/>
    <property type="match status" value="1"/>
</dbReference>